<evidence type="ECO:0000313" key="2">
    <source>
        <dbReference type="Proteomes" id="UP000011758"/>
    </source>
</evidence>
<sequence>MKKLSQLLKKYNKINLEKNSIYDKLLEYHQLFEDNHLKIKIKSDLDLFDYEILLHSLYNEWAIRHFYDEFSGLYSDAFAYLSYEEKRNMFNNDLKPLLEVLPHIQSHGHMIYMPHFESFVNDWYIMDYSITRLKNHRYYLSNQKITLDLPLKNYGDLFNTDFSSLINIKENYYFSKDLNTLYLIKEHKILETYYLKTLKSDAVLKKEDAKELIGYLLSEDDIAFISCLKNKGCIDEKIYKKLLKKG</sequence>
<dbReference type="EMBL" id="AGEJ01000013">
    <property type="protein sequence ID" value="EMD16829.1"/>
    <property type="molecule type" value="Genomic_DNA"/>
</dbReference>
<dbReference type="AlphaFoldDB" id="M2PMN7"/>
<organism evidence="1 2">
    <name type="scientific">Eggerthia catenaformis OT 569 = DSM 20559</name>
    <dbReference type="NCBI Taxonomy" id="999415"/>
    <lineage>
        <taxon>Bacteria</taxon>
        <taxon>Bacillati</taxon>
        <taxon>Bacillota</taxon>
        <taxon>Erysipelotrichia</taxon>
        <taxon>Erysipelotrichales</taxon>
        <taxon>Coprobacillaceae</taxon>
        <taxon>Eggerthia</taxon>
    </lineage>
</organism>
<comment type="caution">
    <text evidence="1">The sequence shown here is derived from an EMBL/GenBank/DDBJ whole genome shotgun (WGS) entry which is preliminary data.</text>
</comment>
<dbReference type="Proteomes" id="UP000011758">
    <property type="component" value="Unassembled WGS sequence"/>
</dbReference>
<reference evidence="1 2" key="1">
    <citation type="submission" date="2013-02" db="EMBL/GenBank/DDBJ databases">
        <title>The Genome Sequence of Lactobacillus catenaformis F0143.</title>
        <authorList>
            <consortium name="The Broad Institute Genome Sequencing Platform"/>
            <person name="Earl A."/>
            <person name="Ward D."/>
            <person name="Feldgarden M."/>
            <person name="Gevers D."/>
            <person name="Izard J."/>
            <person name="Blanton J.M."/>
            <person name="Mathney J."/>
            <person name="Dewhirst F.E."/>
            <person name="Young S.K."/>
            <person name="Zeng Q."/>
            <person name="Gargeya S."/>
            <person name="Fitzgerald M."/>
            <person name="Haas B."/>
            <person name="Abouelleil A."/>
            <person name="Alvarado L."/>
            <person name="Arachchi H.M."/>
            <person name="Berlin A."/>
            <person name="Chapman S.B."/>
            <person name="Gearin G."/>
            <person name="Goldberg J."/>
            <person name="Griggs A."/>
            <person name="Gujja S."/>
            <person name="Hansen M."/>
            <person name="Heiman D."/>
            <person name="Howarth C."/>
            <person name="Larimer J."/>
            <person name="Lui A."/>
            <person name="MacDonald P.J.P."/>
            <person name="McCowen C."/>
            <person name="Montmayeur A."/>
            <person name="Murphy C."/>
            <person name="Neiman D."/>
            <person name="Pearson M."/>
            <person name="Priest M."/>
            <person name="Roberts A."/>
            <person name="Saif S."/>
            <person name="Shea T."/>
            <person name="Sisk P."/>
            <person name="Stolte C."/>
            <person name="Sykes S."/>
            <person name="Wortman J."/>
            <person name="Nusbaum C."/>
            <person name="Birren B."/>
        </authorList>
    </citation>
    <scope>NUCLEOTIDE SEQUENCE [LARGE SCALE GENOMIC DNA]</scope>
    <source>
        <strain evidence="1 2">OT 569</strain>
    </source>
</reference>
<dbReference type="BioCyc" id="ECAT999415-HMP:GTTI-894-MONOMER"/>
<proteinExistence type="predicted"/>
<accession>M2PMN7</accession>
<dbReference type="OrthoDB" id="1654181at2"/>
<evidence type="ECO:0000313" key="1">
    <source>
        <dbReference type="EMBL" id="EMD16829.1"/>
    </source>
</evidence>
<gene>
    <name evidence="1" type="ORF">HMPREF9943_00871</name>
</gene>
<name>M2PMN7_9FIRM</name>
<dbReference type="STRING" id="999415.HMPREF9943_00871"/>
<keyword evidence="2" id="KW-1185">Reference proteome</keyword>
<dbReference type="RefSeq" id="WP_004802408.1">
    <property type="nucleotide sequence ID" value="NZ_KB446647.1"/>
</dbReference>
<protein>
    <submittedName>
        <fullName evidence="1">Uncharacterized protein</fullName>
    </submittedName>
</protein>
<dbReference type="eggNOG" id="ENOG5031SNS">
    <property type="taxonomic scope" value="Bacteria"/>
</dbReference>